<gene>
    <name evidence="1" type="ORF">AT746_06565</name>
</gene>
<name>A0A0U3B325_9ALTE</name>
<reference evidence="1 2" key="1">
    <citation type="submission" date="2015-12" db="EMBL/GenBank/DDBJ databases">
        <title>Complete genome of Lacimicrobium alkaliphilum KCTC 32984.</title>
        <authorList>
            <person name="Kim S.-G."/>
            <person name="Lee Y.-J."/>
        </authorList>
    </citation>
    <scope>NUCLEOTIDE SEQUENCE [LARGE SCALE GENOMIC DNA]</scope>
    <source>
        <strain evidence="1 2">YelD216</strain>
    </source>
</reference>
<evidence type="ECO:0000313" key="2">
    <source>
        <dbReference type="Proteomes" id="UP000068447"/>
    </source>
</evidence>
<dbReference type="AlphaFoldDB" id="A0A0U3B325"/>
<dbReference type="OrthoDB" id="197283at2"/>
<dbReference type="EMBL" id="CP013650">
    <property type="protein sequence ID" value="ALS97961.1"/>
    <property type="molecule type" value="Genomic_DNA"/>
</dbReference>
<dbReference type="PIRSF" id="PIRSF039032">
    <property type="entry name" value="HigB-2"/>
    <property type="match status" value="1"/>
</dbReference>
<dbReference type="Proteomes" id="UP000068447">
    <property type="component" value="Chromosome"/>
</dbReference>
<protein>
    <recommendedName>
        <fullName evidence="3">Toxin HigB-2</fullName>
    </recommendedName>
</protein>
<evidence type="ECO:0008006" key="3">
    <source>
        <dbReference type="Google" id="ProtNLM"/>
    </source>
</evidence>
<dbReference type="Pfam" id="PF06296">
    <property type="entry name" value="RelE"/>
    <property type="match status" value="1"/>
</dbReference>
<organism evidence="1 2">
    <name type="scientific">Lacimicrobium alkaliphilum</name>
    <dbReference type="NCBI Taxonomy" id="1526571"/>
    <lineage>
        <taxon>Bacteria</taxon>
        <taxon>Pseudomonadati</taxon>
        <taxon>Pseudomonadota</taxon>
        <taxon>Gammaproteobacteria</taxon>
        <taxon>Alteromonadales</taxon>
        <taxon>Alteromonadaceae</taxon>
        <taxon>Lacimicrobium</taxon>
    </lineage>
</organism>
<evidence type="ECO:0000313" key="1">
    <source>
        <dbReference type="EMBL" id="ALS97961.1"/>
    </source>
</evidence>
<accession>A0A0U3B325</accession>
<proteinExistence type="predicted"/>
<dbReference type="STRING" id="1526571.AT746_06565"/>
<dbReference type="InterPro" id="IPR009387">
    <property type="entry name" value="HigB-2"/>
</dbReference>
<sequence>MVIIETPVFTRLITELMSDDEYKDLQEALVNRPDMGALIRNSGGLRKIRWALEGRGKSGGVRIIYYWMTADDQLYMLLAYPKNEKENLTDAQTKVLRQIVQRWSK</sequence>
<dbReference type="KEGG" id="lal:AT746_06565"/>
<keyword evidence="2" id="KW-1185">Reference proteome</keyword>